<protein>
    <submittedName>
        <fullName evidence="1">Uncharacterized protein</fullName>
    </submittedName>
</protein>
<dbReference type="OrthoDB" id="9833735at2"/>
<proteinExistence type="predicted"/>
<gene>
    <name evidence="1" type="ORF">EHYA_09298</name>
</gene>
<dbReference type="RefSeq" id="WP_160161805.1">
    <property type="nucleotide sequence ID" value="NZ_BIFH01000050.1"/>
</dbReference>
<name>A0A401Z3W0_9ACTN</name>
<evidence type="ECO:0000313" key="2">
    <source>
        <dbReference type="Proteomes" id="UP000286931"/>
    </source>
</evidence>
<dbReference type="Proteomes" id="UP000286931">
    <property type="component" value="Unassembled WGS sequence"/>
</dbReference>
<accession>A0A401Z3W0</accession>
<evidence type="ECO:0000313" key="1">
    <source>
        <dbReference type="EMBL" id="GCE01532.1"/>
    </source>
</evidence>
<keyword evidence="2" id="KW-1185">Reference proteome</keyword>
<reference evidence="1 2" key="1">
    <citation type="submission" date="2018-12" db="EMBL/GenBank/DDBJ databases">
        <title>Draft genome sequence of Embleya hyalina NBRC 13850T.</title>
        <authorList>
            <person name="Komaki H."/>
            <person name="Hosoyama A."/>
            <person name="Kimura A."/>
            <person name="Ichikawa N."/>
            <person name="Tamura T."/>
        </authorList>
    </citation>
    <scope>NUCLEOTIDE SEQUENCE [LARGE SCALE GENOMIC DNA]</scope>
    <source>
        <strain evidence="1 2">NBRC 13850</strain>
    </source>
</reference>
<dbReference type="EMBL" id="BIFH01000050">
    <property type="protein sequence ID" value="GCE01532.1"/>
    <property type="molecule type" value="Genomic_DNA"/>
</dbReference>
<sequence>MTSDKHRKKAARELATADGISYTAARRRLTTDTTDDPLGPAMLAGLVARCRAEFTAEQFADRLQRGGPKYAAYLVAGHQAAIEALEYALGHGVDAVDDGLAAVAASKGVPITPAVLAEALRRVRDHSLLFYDGSSVAEAAYWVADRYWMHKWNDALDRSGPGEYDRVVGPNVYRRMAVHEWMAPGHDFGPVPRP</sequence>
<organism evidence="1 2">
    <name type="scientific">Embleya hyalina</name>
    <dbReference type="NCBI Taxonomy" id="516124"/>
    <lineage>
        <taxon>Bacteria</taxon>
        <taxon>Bacillati</taxon>
        <taxon>Actinomycetota</taxon>
        <taxon>Actinomycetes</taxon>
        <taxon>Kitasatosporales</taxon>
        <taxon>Streptomycetaceae</taxon>
        <taxon>Embleya</taxon>
    </lineage>
</organism>
<dbReference type="AlphaFoldDB" id="A0A401Z3W0"/>
<comment type="caution">
    <text evidence="1">The sequence shown here is derived from an EMBL/GenBank/DDBJ whole genome shotgun (WGS) entry which is preliminary data.</text>
</comment>